<comment type="caution">
    <text evidence="1">The sequence shown here is derived from an EMBL/GenBank/DDBJ whole genome shotgun (WGS) entry which is preliminary data.</text>
</comment>
<gene>
    <name evidence="1" type="ORF">OCL06_00440</name>
</gene>
<keyword evidence="2" id="KW-1185">Reference proteome</keyword>
<protein>
    <submittedName>
        <fullName evidence="1">Uncharacterized protein</fullName>
    </submittedName>
</protein>
<evidence type="ECO:0000313" key="1">
    <source>
        <dbReference type="EMBL" id="MCU7553058.1"/>
    </source>
</evidence>
<evidence type="ECO:0000313" key="2">
    <source>
        <dbReference type="Proteomes" id="UP001209257"/>
    </source>
</evidence>
<name>A0ABT2VJS8_9ALTE</name>
<accession>A0ABT2VJS8</accession>
<dbReference type="Proteomes" id="UP001209257">
    <property type="component" value="Unassembled WGS sequence"/>
</dbReference>
<dbReference type="EMBL" id="JAOTJC010000002">
    <property type="protein sequence ID" value="MCU7553058.1"/>
    <property type="molecule type" value="Genomic_DNA"/>
</dbReference>
<reference evidence="2" key="1">
    <citation type="submission" date="2023-07" db="EMBL/GenBank/DDBJ databases">
        <title>Study on multiphase classification of strain Alteromonas salexigens isolated from the Yellow Sea.</title>
        <authorList>
            <person name="Sun L."/>
        </authorList>
    </citation>
    <scope>NUCLEOTIDE SEQUENCE [LARGE SCALE GENOMIC DNA]</scope>
    <source>
        <strain evidence="2">ASW11-19</strain>
    </source>
</reference>
<proteinExistence type="predicted"/>
<sequence length="47" mass="4995">MCGLTQPAAEGYFSLNSHRFAMVVATPECPLALADVVAPIAWVAVIY</sequence>
<dbReference type="RefSeq" id="WP_262991749.1">
    <property type="nucleotide sequence ID" value="NZ_JAOTJC010000002.1"/>
</dbReference>
<organism evidence="1 2">
    <name type="scientific">Alteromonas salexigens</name>
    <dbReference type="NCBI Taxonomy" id="2982530"/>
    <lineage>
        <taxon>Bacteria</taxon>
        <taxon>Pseudomonadati</taxon>
        <taxon>Pseudomonadota</taxon>
        <taxon>Gammaproteobacteria</taxon>
        <taxon>Alteromonadales</taxon>
        <taxon>Alteromonadaceae</taxon>
        <taxon>Alteromonas/Salinimonas group</taxon>
        <taxon>Alteromonas</taxon>
    </lineage>
</organism>